<dbReference type="GO" id="GO:0000723">
    <property type="term" value="P:telomere maintenance"/>
    <property type="evidence" value="ECO:0007669"/>
    <property type="project" value="InterPro"/>
</dbReference>
<keyword evidence="2" id="KW-0233">DNA recombination</keyword>
<name>A0A1J1I261_9DIPT</name>
<dbReference type="Pfam" id="PF21530">
    <property type="entry name" value="Pif1_2B_dom"/>
    <property type="match status" value="1"/>
</dbReference>
<evidence type="ECO:0000313" key="6">
    <source>
        <dbReference type="EMBL" id="CRK93676.1"/>
    </source>
</evidence>
<protein>
    <recommendedName>
        <fullName evidence="2">ATP-dependent DNA helicase</fullName>
        <ecNumber evidence="2">5.6.2.3</ecNumber>
    </recommendedName>
</protein>
<dbReference type="FunFam" id="3.40.50.300:FF:003367">
    <property type="entry name" value="ATP-dependent DNA helicase PIF1"/>
    <property type="match status" value="1"/>
</dbReference>
<dbReference type="PANTHER" id="PTHR47642">
    <property type="entry name" value="ATP-DEPENDENT DNA HELICASE"/>
    <property type="match status" value="1"/>
</dbReference>
<keyword evidence="2" id="KW-0378">Hydrolase</keyword>
<dbReference type="InterPro" id="IPR049163">
    <property type="entry name" value="Pif1-like_2B_dom"/>
</dbReference>
<dbReference type="GO" id="GO:0006281">
    <property type="term" value="P:DNA repair"/>
    <property type="evidence" value="ECO:0007669"/>
    <property type="project" value="UniProtKB-KW"/>
</dbReference>
<dbReference type="Gene3D" id="3.40.50.300">
    <property type="entry name" value="P-loop containing nucleotide triphosphate hydrolases"/>
    <property type="match status" value="3"/>
</dbReference>
<dbReference type="CDD" id="cd18809">
    <property type="entry name" value="SF1_C_RecD"/>
    <property type="match status" value="1"/>
</dbReference>
<evidence type="ECO:0000259" key="3">
    <source>
        <dbReference type="Pfam" id="PF05970"/>
    </source>
</evidence>
<evidence type="ECO:0000259" key="4">
    <source>
        <dbReference type="Pfam" id="PF21530"/>
    </source>
</evidence>
<dbReference type="PANTHER" id="PTHR47642:SF7">
    <property type="entry name" value="ATP-DEPENDENT DNA HELICASE PIF1"/>
    <property type="match status" value="1"/>
</dbReference>
<dbReference type="Pfam" id="PF05970">
    <property type="entry name" value="PIF1"/>
    <property type="match status" value="2"/>
</dbReference>
<feature type="domain" description="DNA helicase Pif1-like 2B" evidence="4">
    <location>
        <begin position="428"/>
        <end position="471"/>
    </location>
</feature>
<dbReference type="EMBL" id="CVRI01000037">
    <property type="protein sequence ID" value="CRK93676.1"/>
    <property type="molecule type" value="Genomic_DNA"/>
</dbReference>
<dbReference type="AlphaFoldDB" id="A0A1J1I261"/>
<comment type="similarity">
    <text evidence="2">Belongs to the helicase family.</text>
</comment>
<sequence>MESVTQDTVLICCASIEWLNSQNVAMKKIIYKNAKLILIRNDIREMFLQIEQDKMTTTKLKLKDINVFKKFMAEGKASIKFNAEKCSVYISNAPPGCLIFFLKTLFIKLTKDHAENKTISKDEMNKKLRSHLLSEKSNHFEEISPVTNAELDRAKKAVVSKSTVTTPSPPASKKRRLIDAKGNPKAAKQLYAPSPLSTKSSNGIKPDDTVAVMEVLNEEQNQIMQACLSGHNIFFTGSAGTGKSFLLRKIIAAFPPDGTTITASTGVAACLIGGLVEAVAREVRRNDKPFGGIQLIICGDFFQLPPVVKIDRGNIYEYKRQEPMKRFCFQSKSWQSCISRCFELRKVYRQKDPKFIEILNSIRIGRVTPEITEQLLATARQKIETNGILATQLCSHTKDADSINQNKLANLTSAEKVFEATDSDSYLTKTIDSQLPVPHKLVLKIGAQVMLLKNVNLSTGLVNGARGVIIKYTDGFPVVQFKNKQEYIAKPEKWVIKTPTGSVLQRKQVPLKLAWAFSIHKSQGLTLDCLEMSLSKVFEAGQAYVALSRAQSLDSVRIIDFEAKTVFADPQVLLFYRNFRRQIMEVPNYIPLGQKKQKNDLKRTLSGLKLTKSIMDKPLVTIN</sequence>
<reference evidence="6 7" key="1">
    <citation type="submission" date="2015-04" db="EMBL/GenBank/DDBJ databases">
        <authorList>
            <person name="Syromyatnikov M.Y."/>
            <person name="Popov V.N."/>
        </authorList>
    </citation>
    <scope>NUCLEOTIDE SEQUENCE [LARGE SCALE GENOMIC DNA]</scope>
</reference>
<keyword evidence="2" id="KW-0234">DNA repair</keyword>
<comment type="catalytic activity">
    <reaction evidence="2">
        <text>ATP + H2O = ADP + phosphate + H(+)</text>
        <dbReference type="Rhea" id="RHEA:13065"/>
        <dbReference type="ChEBI" id="CHEBI:15377"/>
        <dbReference type="ChEBI" id="CHEBI:15378"/>
        <dbReference type="ChEBI" id="CHEBI:30616"/>
        <dbReference type="ChEBI" id="CHEBI:43474"/>
        <dbReference type="ChEBI" id="CHEBI:456216"/>
        <dbReference type="EC" id="5.6.2.3"/>
    </reaction>
</comment>
<dbReference type="InterPro" id="IPR051055">
    <property type="entry name" value="PIF1_helicase"/>
</dbReference>
<dbReference type="GO" id="GO:0006310">
    <property type="term" value="P:DNA recombination"/>
    <property type="evidence" value="ECO:0007669"/>
    <property type="project" value="UniProtKB-KW"/>
</dbReference>
<evidence type="ECO:0000256" key="1">
    <source>
        <dbReference type="ARBA" id="ARBA00023242"/>
    </source>
</evidence>
<proteinExistence type="inferred from homology"/>
<dbReference type="Pfam" id="PF25344">
    <property type="entry name" value="PH_LRR1"/>
    <property type="match status" value="1"/>
</dbReference>
<keyword evidence="1" id="KW-0539">Nucleus</keyword>
<keyword evidence="2" id="KW-0347">Helicase</keyword>
<dbReference type="OrthoDB" id="272985at2759"/>
<organism evidence="6 7">
    <name type="scientific">Clunio marinus</name>
    <dbReference type="NCBI Taxonomy" id="568069"/>
    <lineage>
        <taxon>Eukaryota</taxon>
        <taxon>Metazoa</taxon>
        <taxon>Ecdysozoa</taxon>
        <taxon>Arthropoda</taxon>
        <taxon>Hexapoda</taxon>
        <taxon>Insecta</taxon>
        <taxon>Pterygota</taxon>
        <taxon>Neoptera</taxon>
        <taxon>Endopterygota</taxon>
        <taxon>Diptera</taxon>
        <taxon>Nematocera</taxon>
        <taxon>Chironomoidea</taxon>
        <taxon>Chironomidae</taxon>
        <taxon>Clunio</taxon>
    </lineage>
</organism>
<keyword evidence="2" id="KW-0067">ATP-binding</keyword>
<keyword evidence="7" id="KW-1185">Reference proteome</keyword>
<dbReference type="InterPro" id="IPR057437">
    <property type="entry name" value="PIF1/LRR1_PH"/>
</dbReference>
<dbReference type="GO" id="GO:0043139">
    <property type="term" value="F:5'-3' DNA helicase activity"/>
    <property type="evidence" value="ECO:0007669"/>
    <property type="project" value="UniProtKB-EC"/>
</dbReference>
<feature type="domain" description="DNA helicase Pif1-like DEAD-box helicase" evidence="3">
    <location>
        <begin position="216"/>
        <end position="274"/>
    </location>
</feature>
<dbReference type="GO" id="GO:0005524">
    <property type="term" value="F:ATP binding"/>
    <property type="evidence" value="ECO:0007669"/>
    <property type="project" value="UniProtKB-KW"/>
</dbReference>
<dbReference type="InterPro" id="IPR027417">
    <property type="entry name" value="P-loop_NTPase"/>
</dbReference>
<feature type="domain" description="DNA helicase Pif1-like DEAD-box helicase" evidence="3">
    <location>
        <begin position="277"/>
        <end position="368"/>
    </location>
</feature>
<dbReference type="Proteomes" id="UP000183832">
    <property type="component" value="Unassembled WGS sequence"/>
</dbReference>
<evidence type="ECO:0000259" key="5">
    <source>
        <dbReference type="Pfam" id="PF25344"/>
    </source>
</evidence>
<comment type="cofactor">
    <cofactor evidence="2">
        <name>Mg(2+)</name>
        <dbReference type="ChEBI" id="CHEBI:18420"/>
    </cofactor>
</comment>
<evidence type="ECO:0000313" key="7">
    <source>
        <dbReference type="Proteomes" id="UP000183832"/>
    </source>
</evidence>
<dbReference type="EC" id="5.6.2.3" evidence="2"/>
<dbReference type="InterPro" id="IPR010285">
    <property type="entry name" value="DNA_helicase_pif1-like_DEAD"/>
</dbReference>
<evidence type="ECO:0000256" key="2">
    <source>
        <dbReference type="RuleBase" id="RU363044"/>
    </source>
</evidence>
<dbReference type="SUPFAM" id="SSF52540">
    <property type="entry name" value="P-loop containing nucleoside triphosphate hydrolases"/>
    <property type="match status" value="2"/>
</dbReference>
<keyword evidence="2" id="KW-0547">Nucleotide-binding</keyword>
<accession>A0A1J1I261</accession>
<dbReference type="GO" id="GO:0016887">
    <property type="term" value="F:ATP hydrolysis activity"/>
    <property type="evidence" value="ECO:0007669"/>
    <property type="project" value="RHEA"/>
</dbReference>
<feature type="domain" description="PIF1/LRR1 pleckstrin homology" evidence="5">
    <location>
        <begin position="10"/>
        <end position="119"/>
    </location>
</feature>
<gene>
    <name evidence="6" type="ORF">CLUMA_CG007205</name>
</gene>
<keyword evidence="2" id="KW-0227">DNA damage</keyword>
<dbReference type="STRING" id="568069.A0A1J1I261"/>
<dbReference type="Gene3D" id="2.30.30.940">
    <property type="match status" value="1"/>
</dbReference>